<dbReference type="Proteomes" id="UP000184612">
    <property type="component" value="Unassembled WGS sequence"/>
</dbReference>
<evidence type="ECO:0000313" key="7">
    <source>
        <dbReference type="Proteomes" id="UP000184612"/>
    </source>
</evidence>
<dbReference type="InterPro" id="IPR038729">
    <property type="entry name" value="Rad50/SbcC_AAA"/>
</dbReference>
<dbReference type="RefSeq" id="WP_073590726.1">
    <property type="nucleotide sequence ID" value="NZ_FRFD01000013.1"/>
</dbReference>
<keyword evidence="4" id="KW-0175">Coiled coil</keyword>
<dbReference type="Gene3D" id="3.40.50.300">
    <property type="entry name" value="P-loop containing nucleotide triphosphate hydrolases"/>
    <property type="match status" value="2"/>
</dbReference>
<comment type="similarity">
    <text evidence="1">Belongs to the SMC family. SbcC subfamily.</text>
</comment>
<dbReference type="AlphaFoldDB" id="A0A1M7YL98"/>
<feature type="coiled-coil region" evidence="4">
    <location>
        <begin position="207"/>
        <end position="241"/>
    </location>
</feature>
<dbReference type="NCBIfam" id="TIGR03185">
    <property type="entry name" value="DNA_S_dndD"/>
    <property type="match status" value="1"/>
</dbReference>
<feature type="domain" description="Rad50/SbcC-type AAA" evidence="5">
    <location>
        <begin position="7"/>
        <end position="235"/>
    </location>
</feature>
<accession>A0A1M7YL98</accession>
<evidence type="ECO:0000256" key="4">
    <source>
        <dbReference type="SAM" id="Coils"/>
    </source>
</evidence>
<evidence type="ECO:0000256" key="3">
    <source>
        <dbReference type="ARBA" id="ARBA00013368"/>
    </source>
</evidence>
<evidence type="ECO:0000259" key="5">
    <source>
        <dbReference type="Pfam" id="PF13476"/>
    </source>
</evidence>
<keyword evidence="7" id="KW-1185">Reference proteome</keyword>
<dbReference type="SUPFAM" id="SSF52540">
    <property type="entry name" value="P-loop containing nucleoside triphosphate hydrolases"/>
    <property type="match status" value="1"/>
</dbReference>
<proteinExistence type="inferred from homology"/>
<organism evidence="6 7">
    <name type="scientific">Anaerocolumna xylanovorans DSM 12503</name>
    <dbReference type="NCBI Taxonomy" id="1121345"/>
    <lineage>
        <taxon>Bacteria</taxon>
        <taxon>Bacillati</taxon>
        <taxon>Bacillota</taxon>
        <taxon>Clostridia</taxon>
        <taxon>Lachnospirales</taxon>
        <taxon>Lachnospiraceae</taxon>
        <taxon>Anaerocolumna</taxon>
    </lineage>
</organism>
<sequence>MIIKRFTMHNFGIYAGTNTFEFNSYKPIVLIGGMNGRGKTTFLEAILLALYGPNSFAYSESNYKSYNQYLRSYVNRNDASQTCYVELEFEIDNEIKEKYLVRREWDSVSKRTNEVITVKKDYQESEFLSKNWAMFVENILPSALSSFFFFDGEKIANLAVDETNDQLKESIRSMLGISILDVLNNDLTRNIKKIGKENKTSEAAERVQKLREAKDSALQDLNKVDQEILKIEDKIAKDNDQLVTLHQKYIARGGDAAEQRQKTLDQRAKVNAEYASNEEQLMVLASGELPLALVRDLIMEIKLQAEDEHDEAILKQSLSQISVLFDEFKSTYTENADAGSKFIEYISRNVEDNVTEPLYQLSDLALFQTNSLAESKIEESLKVARATISSKRKLKRQLDEFDSYLSVDVNETELTEIYGKIKKAEQICIEDKVKLSALQQERTSINSRVISSTAEFNQAVEKYLSQAETQDETDRTIKYTNMAMHILDKYMIALQTRKTDVLGQTITECYKKLANKKNLIDTIVMDPMTLDLKYLSSQGKEVPKSSLSAGEKQLMVIAILWALAICSKKKLPVIIDTPLSRLDSLHRTALIKTYFPNASAQTIILSTDSEIDQSYYQMMVENVGDEFTLDYDELTKSTTIRRGYF</sequence>
<evidence type="ECO:0000256" key="2">
    <source>
        <dbReference type="ARBA" id="ARBA00011322"/>
    </source>
</evidence>
<evidence type="ECO:0000313" key="6">
    <source>
        <dbReference type="EMBL" id="SHO53390.1"/>
    </source>
</evidence>
<dbReference type="PANTHER" id="PTHR32114:SF2">
    <property type="entry name" value="ABC TRANSPORTER ABCH.3"/>
    <property type="match status" value="1"/>
</dbReference>
<gene>
    <name evidence="6" type="ORF">SAMN02745217_04097</name>
</gene>
<evidence type="ECO:0000256" key="1">
    <source>
        <dbReference type="ARBA" id="ARBA00006930"/>
    </source>
</evidence>
<dbReference type="InterPro" id="IPR017599">
    <property type="entry name" value="DNA_S_DndD"/>
</dbReference>
<dbReference type="STRING" id="1121345.SAMN02745217_04097"/>
<protein>
    <recommendedName>
        <fullName evidence="3">Nuclease SbcCD subunit C</fullName>
    </recommendedName>
</protein>
<dbReference type="GO" id="GO:0016887">
    <property type="term" value="F:ATP hydrolysis activity"/>
    <property type="evidence" value="ECO:0007669"/>
    <property type="project" value="InterPro"/>
</dbReference>
<dbReference type="EMBL" id="FRFD01000013">
    <property type="protein sequence ID" value="SHO53390.1"/>
    <property type="molecule type" value="Genomic_DNA"/>
</dbReference>
<dbReference type="GO" id="GO:0006302">
    <property type="term" value="P:double-strand break repair"/>
    <property type="evidence" value="ECO:0007669"/>
    <property type="project" value="InterPro"/>
</dbReference>
<dbReference type="Pfam" id="PF13476">
    <property type="entry name" value="AAA_23"/>
    <property type="match status" value="1"/>
</dbReference>
<dbReference type="PANTHER" id="PTHR32114">
    <property type="entry name" value="ABC TRANSPORTER ABCH.3"/>
    <property type="match status" value="1"/>
</dbReference>
<name>A0A1M7YL98_9FIRM</name>
<reference evidence="6 7" key="1">
    <citation type="submission" date="2016-12" db="EMBL/GenBank/DDBJ databases">
        <authorList>
            <person name="Song W.-J."/>
            <person name="Kurnit D.M."/>
        </authorList>
    </citation>
    <scope>NUCLEOTIDE SEQUENCE [LARGE SCALE GENOMIC DNA]</scope>
    <source>
        <strain evidence="6 7">DSM 12503</strain>
    </source>
</reference>
<comment type="subunit">
    <text evidence="2">Heterodimer of SbcC and SbcD.</text>
</comment>
<dbReference type="OrthoDB" id="9795626at2"/>
<dbReference type="InterPro" id="IPR027417">
    <property type="entry name" value="P-loop_NTPase"/>
</dbReference>